<evidence type="ECO:0000313" key="2">
    <source>
        <dbReference type="Proteomes" id="UP001162480"/>
    </source>
</evidence>
<reference evidence="1" key="1">
    <citation type="submission" date="2023-08" db="EMBL/GenBank/DDBJ databases">
        <authorList>
            <person name="Alioto T."/>
            <person name="Alioto T."/>
            <person name="Gomez Garrido J."/>
        </authorList>
    </citation>
    <scope>NUCLEOTIDE SEQUENCE</scope>
</reference>
<proteinExistence type="predicted"/>
<accession>A0AA36FCY6</accession>
<dbReference type="AlphaFoldDB" id="A0AA36FCY6"/>
<dbReference type="EMBL" id="OX597827">
    <property type="protein sequence ID" value="CAI9733580.1"/>
    <property type="molecule type" value="Genomic_DNA"/>
</dbReference>
<protein>
    <submittedName>
        <fullName evidence="1">Uncharacterized protein</fullName>
    </submittedName>
</protein>
<name>A0AA36FCY6_OCTVU</name>
<gene>
    <name evidence="1" type="ORF">OCTVUL_1B003878</name>
</gene>
<dbReference type="Proteomes" id="UP001162480">
    <property type="component" value="Chromosome 14"/>
</dbReference>
<sequence length="86" mass="10028">MQHRRMRLAGHCIRHTDEIANKLVLWKPIEGRTRRGRRKPTCIDNLLENTGSMNSFHHGYVLVRNFTKFLSSIFPVDIQDEAIEGP</sequence>
<evidence type="ECO:0000313" key="1">
    <source>
        <dbReference type="EMBL" id="CAI9733580.1"/>
    </source>
</evidence>
<keyword evidence="2" id="KW-1185">Reference proteome</keyword>
<organism evidence="1 2">
    <name type="scientific">Octopus vulgaris</name>
    <name type="common">Common octopus</name>
    <dbReference type="NCBI Taxonomy" id="6645"/>
    <lineage>
        <taxon>Eukaryota</taxon>
        <taxon>Metazoa</taxon>
        <taxon>Spiralia</taxon>
        <taxon>Lophotrochozoa</taxon>
        <taxon>Mollusca</taxon>
        <taxon>Cephalopoda</taxon>
        <taxon>Coleoidea</taxon>
        <taxon>Octopodiformes</taxon>
        <taxon>Octopoda</taxon>
        <taxon>Incirrata</taxon>
        <taxon>Octopodidae</taxon>
        <taxon>Octopus</taxon>
    </lineage>
</organism>